<comment type="caution">
    <text evidence="7">The sequence shown here is derived from an EMBL/GenBank/DDBJ whole genome shotgun (WGS) entry which is preliminary data.</text>
</comment>
<reference evidence="7" key="1">
    <citation type="journal article" date="2014" name="Int. J. Syst. Evol. Microbiol.">
        <title>Complete genome sequence of Corynebacterium casei LMG S-19264T (=DSM 44701T), isolated from a smear-ripened cheese.</title>
        <authorList>
            <consortium name="US DOE Joint Genome Institute (JGI-PGF)"/>
            <person name="Walter F."/>
            <person name="Albersmeier A."/>
            <person name="Kalinowski J."/>
            <person name="Ruckert C."/>
        </authorList>
    </citation>
    <scope>NUCLEOTIDE SEQUENCE</scope>
    <source>
        <strain evidence="7">CGMCC 1.15725</strain>
    </source>
</reference>
<keyword evidence="3 5" id="KW-1133">Transmembrane helix</keyword>
<evidence type="ECO:0000313" key="7">
    <source>
        <dbReference type="EMBL" id="GGF23327.1"/>
    </source>
</evidence>
<evidence type="ECO:0000256" key="4">
    <source>
        <dbReference type="ARBA" id="ARBA00023136"/>
    </source>
</evidence>
<feature type="transmembrane region" description="Helical" evidence="5">
    <location>
        <begin position="50"/>
        <end position="69"/>
    </location>
</feature>
<sequence>MAGSRIGATRGVLALLCLMYFITYVDRVNVSTAADAFRGELGLSNTQVGFVFSAFAYPYLLFQVFGGWLSDRFGARRTLAVCALIWAGATIATGLAGGFMSLIIARFFLGFGEGATFPTATRAMANWTAPEDRGWAQGITHAFSRFGNTLTPPMVAALIAFTSWRGSFIVLGIASFVWVVIWQFYFRDDPRSHPAITREELDRLPPYGAQRQMRPVPWGPLFKRMAPVTIVYFCYGWTLWLFLSWIPSYFLHNYNMKLSSSALFAASVFAAGVLGDSLGGWLSDRLLRRTGSVTRARRDMVILGMLGALASMLPMLFVHELTVSVICLASGFFFAELTIGPMWAIPMDIAPEFSGTASGIMNTGSALAAIVSPVIGGWLIDRTGNWDLPFLCSMVLMVAGAMLAFTMRPERRFAVPVPA</sequence>
<dbReference type="SUPFAM" id="SSF103473">
    <property type="entry name" value="MFS general substrate transporter"/>
    <property type="match status" value="1"/>
</dbReference>
<dbReference type="Pfam" id="PF07690">
    <property type="entry name" value="MFS_1"/>
    <property type="match status" value="1"/>
</dbReference>
<dbReference type="InterPro" id="IPR050382">
    <property type="entry name" value="MFS_Na/Anion_cotransporter"/>
</dbReference>
<accession>A0A8J2YV87</accession>
<dbReference type="PROSITE" id="PS50850">
    <property type="entry name" value="MFS"/>
    <property type="match status" value="1"/>
</dbReference>
<evidence type="ECO:0000313" key="8">
    <source>
        <dbReference type="Proteomes" id="UP000646365"/>
    </source>
</evidence>
<keyword evidence="4 5" id="KW-0472">Membrane</keyword>
<feature type="transmembrane region" description="Helical" evidence="5">
    <location>
        <begin position="154"/>
        <end position="181"/>
    </location>
</feature>
<dbReference type="InterPro" id="IPR020846">
    <property type="entry name" value="MFS_dom"/>
</dbReference>
<dbReference type="PANTHER" id="PTHR11662:SF399">
    <property type="entry name" value="FI19708P1-RELATED"/>
    <property type="match status" value="1"/>
</dbReference>
<dbReference type="PANTHER" id="PTHR11662">
    <property type="entry name" value="SOLUTE CARRIER FAMILY 17"/>
    <property type="match status" value="1"/>
</dbReference>
<dbReference type="Proteomes" id="UP000646365">
    <property type="component" value="Unassembled WGS sequence"/>
</dbReference>
<feature type="transmembrane region" description="Helical" evidence="5">
    <location>
        <begin position="357"/>
        <end position="380"/>
    </location>
</feature>
<feature type="transmembrane region" description="Helical" evidence="5">
    <location>
        <begin position="262"/>
        <end position="279"/>
    </location>
</feature>
<evidence type="ECO:0000256" key="2">
    <source>
        <dbReference type="ARBA" id="ARBA00022692"/>
    </source>
</evidence>
<feature type="transmembrane region" description="Helical" evidence="5">
    <location>
        <begin position="323"/>
        <end position="345"/>
    </location>
</feature>
<gene>
    <name evidence="7" type="ORF">GCM10011611_31770</name>
</gene>
<feature type="transmembrane region" description="Helical" evidence="5">
    <location>
        <begin position="230"/>
        <end position="250"/>
    </location>
</feature>
<dbReference type="AlphaFoldDB" id="A0A8J2YV87"/>
<evidence type="ECO:0000259" key="6">
    <source>
        <dbReference type="PROSITE" id="PS50850"/>
    </source>
</evidence>
<dbReference type="InterPro" id="IPR036259">
    <property type="entry name" value="MFS_trans_sf"/>
</dbReference>
<dbReference type="CDD" id="cd17319">
    <property type="entry name" value="MFS_ExuT_GudP_like"/>
    <property type="match status" value="1"/>
</dbReference>
<dbReference type="Gene3D" id="1.20.1250.20">
    <property type="entry name" value="MFS general substrate transporter like domains"/>
    <property type="match status" value="2"/>
</dbReference>
<feature type="transmembrane region" description="Helical" evidence="5">
    <location>
        <begin position="300"/>
        <end position="317"/>
    </location>
</feature>
<protein>
    <submittedName>
        <fullName evidence="7">MFS transporter</fullName>
    </submittedName>
</protein>
<dbReference type="GO" id="GO:0016020">
    <property type="term" value="C:membrane"/>
    <property type="evidence" value="ECO:0007669"/>
    <property type="project" value="UniProtKB-SubCell"/>
</dbReference>
<dbReference type="InterPro" id="IPR011701">
    <property type="entry name" value="MFS"/>
</dbReference>
<organism evidence="7 8">
    <name type="scientific">Aliidongia dinghuensis</name>
    <dbReference type="NCBI Taxonomy" id="1867774"/>
    <lineage>
        <taxon>Bacteria</taxon>
        <taxon>Pseudomonadati</taxon>
        <taxon>Pseudomonadota</taxon>
        <taxon>Alphaproteobacteria</taxon>
        <taxon>Rhodospirillales</taxon>
        <taxon>Dongiaceae</taxon>
        <taxon>Aliidongia</taxon>
    </lineage>
</organism>
<keyword evidence="2 5" id="KW-0812">Transmembrane</keyword>
<feature type="transmembrane region" description="Helical" evidence="5">
    <location>
        <begin position="386"/>
        <end position="405"/>
    </location>
</feature>
<evidence type="ECO:0000256" key="3">
    <source>
        <dbReference type="ARBA" id="ARBA00022989"/>
    </source>
</evidence>
<evidence type="ECO:0000256" key="1">
    <source>
        <dbReference type="ARBA" id="ARBA00004141"/>
    </source>
</evidence>
<evidence type="ECO:0000256" key="5">
    <source>
        <dbReference type="SAM" id="Phobius"/>
    </source>
</evidence>
<keyword evidence="8" id="KW-1185">Reference proteome</keyword>
<dbReference type="RefSeq" id="WP_189047473.1">
    <property type="nucleotide sequence ID" value="NZ_BMJQ01000008.1"/>
</dbReference>
<proteinExistence type="predicted"/>
<comment type="subcellular location">
    <subcellularLocation>
        <location evidence="1">Membrane</location>
        <topology evidence="1">Multi-pass membrane protein</topology>
    </subcellularLocation>
</comment>
<dbReference type="EMBL" id="BMJQ01000008">
    <property type="protein sequence ID" value="GGF23327.1"/>
    <property type="molecule type" value="Genomic_DNA"/>
</dbReference>
<dbReference type="GO" id="GO:0022857">
    <property type="term" value="F:transmembrane transporter activity"/>
    <property type="evidence" value="ECO:0007669"/>
    <property type="project" value="InterPro"/>
</dbReference>
<reference evidence="7" key="2">
    <citation type="submission" date="2020-09" db="EMBL/GenBank/DDBJ databases">
        <authorList>
            <person name="Sun Q."/>
            <person name="Zhou Y."/>
        </authorList>
    </citation>
    <scope>NUCLEOTIDE SEQUENCE</scope>
    <source>
        <strain evidence="7">CGMCC 1.15725</strain>
    </source>
</reference>
<name>A0A8J2YV87_9PROT</name>
<feature type="transmembrane region" description="Helical" evidence="5">
    <location>
        <begin position="81"/>
        <end position="109"/>
    </location>
</feature>
<feature type="transmembrane region" description="Helical" evidence="5">
    <location>
        <begin position="12"/>
        <end position="30"/>
    </location>
</feature>
<feature type="domain" description="Major facilitator superfamily (MFS) profile" evidence="6">
    <location>
        <begin position="12"/>
        <end position="412"/>
    </location>
</feature>